<keyword evidence="8" id="KW-0626">Porin</keyword>
<dbReference type="InterPro" id="IPR039426">
    <property type="entry name" value="TonB-dep_rcpt-like"/>
</dbReference>
<evidence type="ECO:0000256" key="12">
    <source>
        <dbReference type="RuleBase" id="RU003357"/>
    </source>
</evidence>
<evidence type="ECO:0000256" key="8">
    <source>
        <dbReference type="ARBA" id="ARBA00023114"/>
    </source>
</evidence>
<proteinExistence type="inferred from homology"/>
<dbReference type="PANTHER" id="PTHR30069:SF53">
    <property type="entry name" value="COLICIN I RECEPTOR-RELATED"/>
    <property type="match status" value="1"/>
</dbReference>
<dbReference type="Pfam" id="PF00593">
    <property type="entry name" value="TonB_dep_Rec_b-barrel"/>
    <property type="match status" value="1"/>
</dbReference>
<evidence type="ECO:0000256" key="7">
    <source>
        <dbReference type="ARBA" id="ARBA00023077"/>
    </source>
</evidence>
<evidence type="ECO:0000256" key="6">
    <source>
        <dbReference type="ARBA" id="ARBA00023065"/>
    </source>
</evidence>
<keyword evidence="17" id="KW-1185">Reference proteome</keyword>
<evidence type="ECO:0000256" key="3">
    <source>
        <dbReference type="ARBA" id="ARBA00022452"/>
    </source>
</evidence>
<dbReference type="PANTHER" id="PTHR30069">
    <property type="entry name" value="TONB-DEPENDENT OUTER MEMBRANE RECEPTOR"/>
    <property type="match status" value="1"/>
</dbReference>
<evidence type="ECO:0000256" key="1">
    <source>
        <dbReference type="ARBA" id="ARBA00004571"/>
    </source>
</evidence>
<keyword evidence="16" id="KW-0675">Receptor</keyword>
<dbReference type="InterPro" id="IPR010101">
    <property type="entry name" value="B12_transptr_BtuB"/>
</dbReference>
<keyword evidence="7 12" id="KW-0798">TonB box</keyword>
<dbReference type="InterPro" id="IPR000531">
    <property type="entry name" value="Beta-barrel_TonB"/>
</dbReference>
<evidence type="ECO:0000256" key="5">
    <source>
        <dbReference type="ARBA" id="ARBA00022729"/>
    </source>
</evidence>
<comment type="subcellular location">
    <subcellularLocation>
        <location evidence="1 11">Cell outer membrane</location>
        <topology evidence="1 11">Multi-pass membrane protein</topology>
    </subcellularLocation>
</comment>
<evidence type="ECO:0000256" key="13">
    <source>
        <dbReference type="SAM" id="SignalP"/>
    </source>
</evidence>
<name>A0ABV4HS32_9GAMM</name>
<keyword evidence="10 11" id="KW-0998">Cell outer membrane</keyword>
<organism evidence="16 17">
    <name type="scientific">Luteimonas salinilitoris</name>
    <dbReference type="NCBI Taxonomy" id="3237697"/>
    <lineage>
        <taxon>Bacteria</taxon>
        <taxon>Pseudomonadati</taxon>
        <taxon>Pseudomonadota</taxon>
        <taxon>Gammaproteobacteria</taxon>
        <taxon>Lysobacterales</taxon>
        <taxon>Lysobacteraceae</taxon>
        <taxon>Luteimonas</taxon>
    </lineage>
</organism>
<dbReference type="PROSITE" id="PS52016">
    <property type="entry name" value="TONB_DEPENDENT_REC_3"/>
    <property type="match status" value="1"/>
</dbReference>
<evidence type="ECO:0000256" key="10">
    <source>
        <dbReference type="ARBA" id="ARBA00023237"/>
    </source>
</evidence>
<feature type="domain" description="TonB-dependent receptor plug" evidence="15">
    <location>
        <begin position="45"/>
        <end position="150"/>
    </location>
</feature>
<keyword evidence="6" id="KW-0406">Ion transport</keyword>
<dbReference type="Pfam" id="PF07715">
    <property type="entry name" value="Plug"/>
    <property type="match status" value="1"/>
</dbReference>
<accession>A0ABV4HS32</accession>
<evidence type="ECO:0000256" key="4">
    <source>
        <dbReference type="ARBA" id="ARBA00022692"/>
    </source>
</evidence>
<keyword evidence="4 11" id="KW-0812">Transmembrane</keyword>
<evidence type="ECO:0000256" key="2">
    <source>
        <dbReference type="ARBA" id="ARBA00022448"/>
    </source>
</evidence>
<evidence type="ECO:0000313" key="17">
    <source>
        <dbReference type="Proteomes" id="UP001566331"/>
    </source>
</evidence>
<feature type="chain" id="PRO_5046908604" evidence="13">
    <location>
        <begin position="24"/>
        <end position="615"/>
    </location>
</feature>
<dbReference type="InterPro" id="IPR036942">
    <property type="entry name" value="Beta-barrel_TonB_sf"/>
</dbReference>
<gene>
    <name evidence="16" type="primary">btuB</name>
    <name evidence="16" type="ORF">AB6713_13250</name>
</gene>
<feature type="domain" description="TonB-dependent receptor-like beta-barrel" evidence="14">
    <location>
        <begin position="227"/>
        <end position="587"/>
    </location>
</feature>
<dbReference type="NCBIfam" id="TIGR01779">
    <property type="entry name" value="TonB-B12"/>
    <property type="match status" value="1"/>
</dbReference>
<evidence type="ECO:0000256" key="9">
    <source>
        <dbReference type="ARBA" id="ARBA00023136"/>
    </source>
</evidence>
<keyword evidence="2 11" id="KW-0813">Transport</keyword>
<evidence type="ECO:0000259" key="14">
    <source>
        <dbReference type="Pfam" id="PF00593"/>
    </source>
</evidence>
<comment type="similarity">
    <text evidence="11 12">Belongs to the TonB-dependent receptor family.</text>
</comment>
<dbReference type="Proteomes" id="UP001566331">
    <property type="component" value="Unassembled WGS sequence"/>
</dbReference>
<comment type="caution">
    <text evidence="16">The sequence shown here is derived from an EMBL/GenBank/DDBJ whole genome shotgun (WGS) entry which is preliminary data.</text>
</comment>
<dbReference type="EMBL" id="JBFWIC010000018">
    <property type="protein sequence ID" value="MEZ0475569.1"/>
    <property type="molecule type" value="Genomic_DNA"/>
</dbReference>
<dbReference type="Gene3D" id="2.170.130.10">
    <property type="entry name" value="TonB-dependent receptor, plug domain"/>
    <property type="match status" value="1"/>
</dbReference>
<feature type="signal peptide" evidence="13">
    <location>
        <begin position="1"/>
        <end position="23"/>
    </location>
</feature>
<dbReference type="RefSeq" id="WP_370563773.1">
    <property type="nucleotide sequence ID" value="NZ_JBFWIB010000005.1"/>
</dbReference>
<reference evidence="16 17" key="1">
    <citation type="submission" date="2024-07" db="EMBL/GenBank/DDBJ databases">
        <title>Luteimonas salilacus sp. nov., isolated from the shore soil of Salt Lake in Tibet of China.</title>
        <authorList>
            <person name="Zhang X."/>
            <person name="Li A."/>
        </authorList>
    </citation>
    <scope>NUCLEOTIDE SEQUENCE [LARGE SCALE GENOMIC DNA]</scope>
    <source>
        <strain evidence="16 17">B3-2-R+30</strain>
    </source>
</reference>
<keyword evidence="9 11" id="KW-0472">Membrane</keyword>
<evidence type="ECO:0000259" key="15">
    <source>
        <dbReference type="Pfam" id="PF07715"/>
    </source>
</evidence>
<evidence type="ECO:0000313" key="16">
    <source>
        <dbReference type="EMBL" id="MEZ0475569.1"/>
    </source>
</evidence>
<keyword evidence="5 13" id="KW-0732">Signal</keyword>
<dbReference type="InterPro" id="IPR037066">
    <property type="entry name" value="Plug_dom_sf"/>
</dbReference>
<dbReference type="Gene3D" id="2.40.170.20">
    <property type="entry name" value="TonB-dependent receptor, beta-barrel domain"/>
    <property type="match status" value="1"/>
</dbReference>
<keyword evidence="3 11" id="KW-1134">Transmembrane beta strand</keyword>
<sequence length="615" mass="66490">MYMQYRILTLALAAALAPLPALAAPAATDLDEVIVTATRTKIALADSLVPAQVIDRAEIERSQAVSLPDLLRGRAGINLVNSGGAGKQSSLFMRGAGSNQVLVLIDGVRIGSATAGLPALQDIPVAQIDRIEIVRGPHSSLYGADAIGGVIQIFTRRDSGPPRPRFHAGIGSHGLREAGAGIGGGSERAWFGADVAYQRTDGIDACRGTLAGFGAGCFAEEPDRDGYRNLSASLRGGVTFSDAWTLDGVALRAEGDNHYDGTWANHSETVQQVIGAKLRFEPSDTLALQAGLGRSEDRTDDYLDGDFVAHLRTRREQASLQADITLAAEQVLSVGADWLDDRIAGSTEYDLASRDNIGVFALWQGDFGAQQWQASVRNDDNEQFGSHATGSLAWGLAFGPDLRLTASYATGFRAPSFNDLYFPFSGNPDLDPEQSDNLNLGIAQARAGWSWSLDLYQNRVDDLINYDATIFRPVNVDEARLRGAELTFATALAGWDVSAQLSHVDPRNRSDGANHGRLLARRARNTGRIDLDRAFGAFRFGMTLNGAGHRFDDAANTTRLGGHATTDLRFEYAFHPDWTLQARASNVFDRAYETVAWYNQPGREYGLTLRYVPAR</sequence>
<evidence type="ECO:0000256" key="11">
    <source>
        <dbReference type="PROSITE-ProRule" id="PRU01360"/>
    </source>
</evidence>
<dbReference type="SUPFAM" id="SSF56935">
    <property type="entry name" value="Porins"/>
    <property type="match status" value="1"/>
</dbReference>
<dbReference type="InterPro" id="IPR012910">
    <property type="entry name" value="Plug_dom"/>
</dbReference>
<protein>
    <submittedName>
        <fullName evidence="16">TonB-dependent vitamin B12 receptor</fullName>
    </submittedName>
</protein>
<dbReference type="CDD" id="cd01347">
    <property type="entry name" value="ligand_gated_channel"/>
    <property type="match status" value="1"/>
</dbReference>